<protein>
    <recommendedName>
        <fullName evidence="9">C2H2-type domain-containing protein</fullName>
    </recommendedName>
</protein>
<keyword evidence="2" id="KW-0479">Metal-binding</keyword>
<comment type="subcellular location">
    <subcellularLocation>
        <location evidence="1">Nucleus</location>
    </subcellularLocation>
</comment>
<dbReference type="PROSITE" id="PS00028">
    <property type="entry name" value="ZINC_FINGER_C2H2_1"/>
    <property type="match status" value="4"/>
</dbReference>
<dbReference type="InterPro" id="IPR050888">
    <property type="entry name" value="ZnF_C2H2-type_TF"/>
</dbReference>
<dbReference type="AlphaFoldDB" id="A0A921ZT09"/>
<accession>A0A921ZT09</accession>
<comment type="caution">
    <text evidence="10">The sequence shown here is derived from an EMBL/GenBank/DDBJ whole genome shotgun (WGS) entry which is preliminary data.</text>
</comment>
<keyword evidence="3" id="KW-0677">Repeat</keyword>
<evidence type="ECO:0000256" key="8">
    <source>
        <dbReference type="SAM" id="MobiDB-lite"/>
    </source>
</evidence>
<evidence type="ECO:0000256" key="1">
    <source>
        <dbReference type="ARBA" id="ARBA00004123"/>
    </source>
</evidence>
<organism evidence="10 11">
    <name type="scientific">Manduca sexta</name>
    <name type="common">Tobacco hawkmoth</name>
    <name type="synonym">Tobacco hornworm</name>
    <dbReference type="NCBI Taxonomy" id="7130"/>
    <lineage>
        <taxon>Eukaryota</taxon>
        <taxon>Metazoa</taxon>
        <taxon>Ecdysozoa</taxon>
        <taxon>Arthropoda</taxon>
        <taxon>Hexapoda</taxon>
        <taxon>Insecta</taxon>
        <taxon>Pterygota</taxon>
        <taxon>Neoptera</taxon>
        <taxon>Endopterygota</taxon>
        <taxon>Lepidoptera</taxon>
        <taxon>Glossata</taxon>
        <taxon>Ditrysia</taxon>
        <taxon>Bombycoidea</taxon>
        <taxon>Sphingidae</taxon>
        <taxon>Sphinginae</taxon>
        <taxon>Sphingini</taxon>
        <taxon>Manduca</taxon>
    </lineage>
</organism>
<evidence type="ECO:0000259" key="9">
    <source>
        <dbReference type="PROSITE" id="PS50157"/>
    </source>
</evidence>
<dbReference type="PROSITE" id="PS50157">
    <property type="entry name" value="ZINC_FINGER_C2H2_2"/>
    <property type="match status" value="4"/>
</dbReference>
<gene>
    <name evidence="10" type="ORF">O3G_MSEX013245</name>
</gene>
<evidence type="ECO:0000256" key="3">
    <source>
        <dbReference type="ARBA" id="ARBA00022737"/>
    </source>
</evidence>
<proteinExistence type="predicted"/>
<dbReference type="Proteomes" id="UP000791440">
    <property type="component" value="Unassembled WGS sequence"/>
</dbReference>
<evidence type="ECO:0000313" key="11">
    <source>
        <dbReference type="Proteomes" id="UP000791440"/>
    </source>
</evidence>
<dbReference type="SMART" id="SM00355">
    <property type="entry name" value="ZnF_C2H2"/>
    <property type="match status" value="4"/>
</dbReference>
<dbReference type="Pfam" id="PF13912">
    <property type="entry name" value="zf-C2H2_6"/>
    <property type="match status" value="1"/>
</dbReference>
<dbReference type="EMBL" id="JH668843">
    <property type="protein sequence ID" value="KAG6462422.1"/>
    <property type="molecule type" value="Genomic_DNA"/>
</dbReference>
<dbReference type="Pfam" id="PF13894">
    <property type="entry name" value="zf-C2H2_4"/>
    <property type="match status" value="1"/>
</dbReference>
<keyword evidence="5" id="KW-0862">Zinc</keyword>
<keyword evidence="4 7" id="KW-0863">Zinc-finger</keyword>
<dbReference type="PANTHER" id="PTHR24406">
    <property type="entry name" value="TRANSCRIPTIONAL REPRESSOR CTCFL-RELATED"/>
    <property type="match status" value="1"/>
</dbReference>
<feature type="region of interest" description="Disordered" evidence="8">
    <location>
        <begin position="1"/>
        <end position="51"/>
    </location>
</feature>
<name>A0A921ZT09_MANSE</name>
<reference evidence="10" key="2">
    <citation type="submission" date="2020-12" db="EMBL/GenBank/DDBJ databases">
        <authorList>
            <person name="Kanost M."/>
        </authorList>
    </citation>
    <scope>NUCLEOTIDE SEQUENCE</scope>
</reference>
<sequence length="298" mass="34680">MSIKIEDIKKEDDEFQRKDPTSFLPEEEMSYEFKKKKKKKKKQQEDPFKDLELETNHFPAVPTLALDPEVNIKVEDIEVELNFNDFADNQGLLVEAHHSEDSQPEPAIKVEDQSHEAVILTFENVVSEKKLLNYEHPEVKLEPYKPHICKVCHLVFKSNKTLHMHQKRKHKAFRKSFKHICDYCGMSYETKNSLVAHIKRKHGPDAPADDTDEHTCDICALVFKGAARLRMHMRRKHGAFADAFKYVCSECGLTYDKHRSLVVHIQRKHSGVQPASNEWFSCPFCPKAFTKRETNAYV</sequence>
<dbReference type="Pfam" id="PF00096">
    <property type="entry name" value="zf-C2H2"/>
    <property type="match status" value="1"/>
</dbReference>
<keyword evidence="11" id="KW-1185">Reference proteome</keyword>
<evidence type="ECO:0000256" key="6">
    <source>
        <dbReference type="ARBA" id="ARBA00023242"/>
    </source>
</evidence>
<feature type="domain" description="C2H2-type" evidence="9">
    <location>
        <begin position="147"/>
        <end position="175"/>
    </location>
</feature>
<evidence type="ECO:0000256" key="5">
    <source>
        <dbReference type="ARBA" id="ARBA00022833"/>
    </source>
</evidence>
<evidence type="ECO:0000256" key="2">
    <source>
        <dbReference type="ARBA" id="ARBA00022723"/>
    </source>
</evidence>
<keyword evidence="6" id="KW-0539">Nucleus</keyword>
<evidence type="ECO:0000256" key="7">
    <source>
        <dbReference type="PROSITE-ProRule" id="PRU00042"/>
    </source>
</evidence>
<feature type="domain" description="C2H2-type" evidence="9">
    <location>
        <begin position="214"/>
        <end position="237"/>
    </location>
</feature>
<feature type="domain" description="C2H2-type" evidence="9">
    <location>
        <begin position="179"/>
        <end position="207"/>
    </location>
</feature>
<feature type="domain" description="C2H2-type" evidence="9">
    <location>
        <begin position="246"/>
        <end position="274"/>
    </location>
</feature>
<reference evidence="10" key="1">
    <citation type="journal article" date="2016" name="Insect Biochem. Mol. Biol.">
        <title>Multifaceted biological insights from a draft genome sequence of the tobacco hornworm moth, Manduca sexta.</title>
        <authorList>
            <person name="Kanost M.R."/>
            <person name="Arrese E.L."/>
            <person name="Cao X."/>
            <person name="Chen Y.R."/>
            <person name="Chellapilla S."/>
            <person name="Goldsmith M.R."/>
            <person name="Grosse-Wilde E."/>
            <person name="Heckel D.G."/>
            <person name="Herndon N."/>
            <person name="Jiang H."/>
            <person name="Papanicolaou A."/>
            <person name="Qu J."/>
            <person name="Soulages J.L."/>
            <person name="Vogel H."/>
            <person name="Walters J."/>
            <person name="Waterhouse R.M."/>
            <person name="Ahn S.J."/>
            <person name="Almeida F.C."/>
            <person name="An C."/>
            <person name="Aqrawi P."/>
            <person name="Bretschneider A."/>
            <person name="Bryant W.B."/>
            <person name="Bucks S."/>
            <person name="Chao H."/>
            <person name="Chevignon G."/>
            <person name="Christen J.M."/>
            <person name="Clarke D.F."/>
            <person name="Dittmer N.T."/>
            <person name="Ferguson L.C.F."/>
            <person name="Garavelou S."/>
            <person name="Gordon K.H.J."/>
            <person name="Gunaratna R.T."/>
            <person name="Han Y."/>
            <person name="Hauser F."/>
            <person name="He Y."/>
            <person name="Heidel-Fischer H."/>
            <person name="Hirsh A."/>
            <person name="Hu Y."/>
            <person name="Jiang H."/>
            <person name="Kalra D."/>
            <person name="Klinner C."/>
            <person name="Konig C."/>
            <person name="Kovar C."/>
            <person name="Kroll A.R."/>
            <person name="Kuwar S.S."/>
            <person name="Lee S.L."/>
            <person name="Lehman R."/>
            <person name="Li K."/>
            <person name="Li Z."/>
            <person name="Liang H."/>
            <person name="Lovelace S."/>
            <person name="Lu Z."/>
            <person name="Mansfield J.H."/>
            <person name="McCulloch K.J."/>
            <person name="Mathew T."/>
            <person name="Morton B."/>
            <person name="Muzny D.M."/>
            <person name="Neunemann D."/>
            <person name="Ongeri F."/>
            <person name="Pauchet Y."/>
            <person name="Pu L.L."/>
            <person name="Pyrousis I."/>
            <person name="Rao X.J."/>
            <person name="Redding A."/>
            <person name="Roesel C."/>
            <person name="Sanchez-Gracia A."/>
            <person name="Schaack S."/>
            <person name="Shukla A."/>
            <person name="Tetreau G."/>
            <person name="Wang Y."/>
            <person name="Xiong G.H."/>
            <person name="Traut W."/>
            <person name="Walsh T.K."/>
            <person name="Worley K.C."/>
            <person name="Wu D."/>
            <person name="Wu W."/>
            <person name="Wu Y.Q."/>
            <person name="Zhang X."/>
            <person name="Zou Z."/>
            <person name="Zucker H."/>
            <person name="Briscoe A.D."/>
            <person name="Burmester T."/>
            <person name="Clem R.J."/>
            <person name="Feyereisen R."/>
            <person name="Grimmelikhuijzen C.J.P."/>
            <person name="Hamodrakas S.J."/>
            <person name="Hansson B.S."/>
            <person name="Huguet E."/>
            <person name="Jermiin L.S."/>
            <person name="Lan Q."/>
            <person name="Lehman H.K."/>
            <person name="Lorenzen M."/>
            <person name="Merzendorfer H."/>
            <person name="Michalopoulos I."/>
            <person name="Morton D.B."/>
            <person name="Muthukrishnan S."/>
            <person name="Oakeshott J.G."/>
            <person name="Palmer W."/>
            <person name="Park Y."/>
            <person name="Passarelli A.L."/>
            <person name="Rozas J."/>
            <person name="Schwartz L.M."/>
            <person name="Smith W."/>
            <person name="Southgate A."/>
            <person name="Vilcinskas A."/>
            <person name="Vogt R."/>
            <person name="Wang P."/>
            <person name="Werren J."/>
            <person name="Yu X.Q."/>
            <person name="Zhou J.J."/>
            <person name="Brown S.J."/>
            <person name="Scherer S.E."/>
            <person name="Richards S."/>
            <person name="Blissard G.W."/>
        </authorList>
    </citation>
    <scope>NUCLEOTIDE SEQUENCE</scope>
</reference>
<feature type="compositionally biased region" description="Basic and acidic residues" evidence="8">
    <location>
        <begin position="1"/>
        <end position="20"/>
    </location>
</feature>
<dbReference type="InterPro" id="IPR013087">
    <property type="entry name" value="Znf_C2H2_type"/>
</dbReference>
<evidence type="ECO:0000313" key="10">
    <source>
        <dbReference type="EMBL" id="KAG6462422.1"/>
    </source>
</evidence>
<dbReference type="GO" id="GO:0005634">
    <property type="term" value="C:nucleus"/>
    <property type="evidence" value="ECO:0007669"/>
    <property type="project" value="UniProtKB-SubCell"/>
</dbReference>
<dbReference type="GO" id="GO:0008270">
    <property type="term" value="F:zinc ion binding"/>
    <property type="evidence" value="ECO:0007669"/>
    <property type="project" value="UniProtKB-KW"/>
</dbReference>
<evidence type="ECO:0000256" key="4">
    <source>
        <dbReference type="ARBA" id="ARBA00022771"/>
    </source>
</evidence>